<keyword evidence="1" id="KW-0472">Membrane</keyword>
<reference evidence="2" key="1">
    <citation type="journal article" date="2005" name="Proc. Natl. Acad. Sci. U.S.A.">
        <title>The psychrophilic lifestyle as revealed by the genome sequence of Colwellia psychrerythraea 34H through genomic and proteomic analyses.</title>
        <authorList>
            <person name="Methe B.A."/>
            <person name="Nelson K.E."/>
            <person name="Deming J.W."/>
            <person name="Momen B."/>
            <person name="Melamud E."/>
            <person name="Zhang X."/>
            <person name="Moult J."/>
            <person name="Madupu R."/>
            <person name="Nelson W.C."/>
            <person name="Dodson R.J."/>
            <person name="Brinkac L.M."/>
            <person name="Daugherty S.C."/>
            <person name="Durkin A.S."/>
            <person name="DeBoy R.T."/>
            <person name="Kolonay J.F."/>
            <person name="Sullivan S.A."/>
            <person name="Zhou L."/>
            <person name="Davidsen T.M."/>
            <person name="Wu M."/>
            <person name="Huston A.L."/>
            <person name="Lewis M."/>
            <person name="Weaver B."/>
            <person name="Weidman J.F."/>
            <person name="Khouri H."/>
            <person name="Utterback T.R."/>
            <person name="Feldblyum T.V."/>
            <person name="Fraser C.M."/>
        </authorList>
    </citation>
    <scope>NUCLEOTIDE SEQUENCE [LARGE SCALE GENOMIC DNA]</scope>
    <source>
        <strain evidence="2">34H</strain>
    </source>
</reference>
<gene>
    <name evidence="2" type="ordered locus">CPS_0194</name>
</gene>
<feature type="transmembrane region" description="Helical" evidence="1">
    <location>
        <begin position="119"/>
        <end position="141"/>
    </location>
</feature>
<dbReference type="Proteomes" id="UP000000547">
    <property type="component" value="Chromosome"/>
</dbReference>
<dbReference type="RefSeq" id="WP_011041069.1">
    <property type="nucleotide sequence ID" value="NC_003910.7"/>
</dbReference>
<accession>Q48AF1</accession>
<dbReference type="AlphaFoldDB" id="Q48AF1"/>
<name>Q48AF1_COLP3</name>
<sequence length="145" mass="16831">MTAQLPKIQFKAKGSVTEPEEFSKDYLLYRRNILISFSLSFLLFMSVSLKPVIMGISISPKVMWLCLGIGHIYQFIMWRLTSSIEQDSDKRFFNFRGIFRQAIGAGTKRFPSKTKAQMWFLRALPIWAFIFGILFISIGFIQTIK</sequence>
<dbReference type="EMBL" id="CP000083">
    <property type="protein sequence ID" value="AAZ26351.1"/>
    <property type="molecule type" value="Genomic_DNA"/>
</dbReference>
<evidence type="ECO:0000313" key="3">
    <source>
        <dbReference type="Proteomes" id="UP000000547"/>
    </source>
</evidence>
<evidence type="ECO:0000256" key="1">
    <source>
        <dbReference type="SAM" id="Phobius"/>
    </source>
</evidence>
<dbReference type="KEGG" id="cps:CPS_0194"/>
<keyword evidence="1" id="KW-1133">Transmembrane helix</keyword>
<protein>
    <submittedName>
        <fullName evidence="2">Uncharacterized protein</fullName>
    </submittedName>
</protein>
<organism evidence="2 3">
    <name type="scientific">Colwellia psychrerythraea (strain 34H / ATCC BAA-681)</name>
    <name type="common">Vibrio psychroerythus</name>
    <dbReference type="NCBI Taxonomy" id="167879"/>
    <lineage>
        <taxon>Bacteria</taxon>
        <taxon>Pseudomonadati</taxon>
        <taxon>Pseudomonadota</taxon>
        <taxon>Gammaproteobacteria</taxon>
        <taxon>Alteromonadales</taxon>
        <taxon>Colwelliaceae</taxon>
        <taxon>Colwellia</taxon>
    </lineage>
</organism>
<proteinExistence type="predicted"/>
<feature type="transmembrane region" description="Helical" evidence="1">
    <location>
        <begin position="33"/>
        <end position="56"/>
    </location>
</feature>
<keyword evidence="1" id="KW-0812">Transmembrane</keyword>
<evidence type="ECO:0000313" key="2">
    <source>
        <dbReference type="EMBL" id="AAZ26351.1"/>
    </source>
</evidence>
<dbReference type="HOGENOM" id="CLU_1783560_0_0_6"/>